<dbReference type="SUPFAM" id="SSF55729">
    <property type="entry name" value="Acyl-CoA N-acyltransferases (Nat)"/>
    <property type="match status" value="1"/>
</dbReference>
<reference evidence="1" key="1">
    <citation type="submission" date="2022-12" db="EMBL/GenBank/DDBJ databases">
        <authorList>
            <person name="Petersen C."/>
        </authorList>
    </citation>
    <scope>NUCLEOTIDE SEQUENCE</scope>
    <source>
        <strain evidence="1">IBT 21472</strain>
    </source>
</reference>
<keyword evidence="2" id="KW-1185">Reference proteome</keyword>
<dbReference type="Proteomes" id="UP001147746">
    <property type="component" value="Unassembled WGS sequence"/>
</dbReference>
<name>A0A9W9PZP1_9EURO</name>
<organism evidence="1 2">
    <name type="scientific">Penicillium atrosanguineum</name>
    <dbReference type="NCBI Taxonomy" id="1132637"/>
    <lineage>
        <taxon>Eukaryota</taxon>
        <taxon>Fungi</taxon>
        <taxon>Dikarya</taxon>
        <taxon>Ascomycota</taxon>
        <taxon>Pezizomycotina</taxon>
        <taxon>Eurotiomycetes</taxon>
        <taxon>Eurotiomycetidae</taxon>
        <taxon>Eurotiales</taxon>
        <taxon>Aspergillaceae</taxon>
        <taxon>Penicillium</taxon>
    </lineage>
</organism>
<dbReference type="PROSITE" id="PS51186">
    <property type="entry name" value="GNAT"/>
    <property type="match status" value="1"/>
</dbReference>
<dbReference type="GO" id="GO:0016747">
    <property type="term" value="F:acyltransferase activity, transferring groups other than amino-acyl groups"/>
    <property type="evidence" value="ECO:0007669"/>
    <property type="project" value="InterPro"/>
</dbReference>
<accession>A0A9W9PZP1</accession>
<dbReference type="Pfam" id="PF00583">
    <property type="entry name" value="Acetyltransf_1"/>
    <property type="match status" value="1"/>
</dbReference>
<dbReference type="AlphaFoldDB" id="A0A9W9PZP1"/>
<dbReference type="InterPro" id="IPR016181">
    <property type="entry name" value="Acyl_CoA_acyltransferase"/>
</dbReference>
<comment type="caution">
    <text evidence="1">The sequence shown here is derived from an EMBL/GenBank/DDBJ whole genome shotgun (WGS) entry which is preliminary data.</text>
</comment>
<dbReference type="EMBL" id="JAPZBO010000005">
    <property type="protein sequence ID" value="KAJ5315803.1"/>
    <property type="molecule type" value="Genomic_DNA"/>
</dbReference>
<gene>
    <name evidence="1" type="ORF">N7476_006110</name>
</gene>
<sequence length="228" mass="25344">MGFTSGSYDYFFFRIPKTEEIHISAQKYRDLRLKALKSSPGSFSSTYEIESAFTEADWINILTAPDREIFICAATPLNQESSDSGAVWIGQVTLRGPLSLENFILPPESGEPPQKSDAEEERWQMLSLFALPEHRGNGLGASLCQNALDYLRTCRSSPLGVQVRLIIKPENHVTVKLYQRLGFSEAGLATLAEALIVNGDQHLLPEDTSGPKYNTRAGLIMIYLISRS</sequence>
<dbReference type="Gene3D" id="3.40.630.30">
    <property type="match status" value="1"/>
</dbReference>
<proteinExistence type="predicted"/>
<evidence type="ECO:0000313" key="2">
    <source>
        <dbReference type="Proteomes" id="UP001147746"/>
    </source>
</evidence>
<reference evidence="1" key="2">
    <citation type="journal article" date="2023" name="IMA Fungus">
        <title>Comparative genomic study of the Penicillium genus elucidates a diverse pangenome and 15 lateral gene transfer events.</title>
        <authorList>
            <person name="Petersen C."/>
            <person name="Sorensen T."/>
            <person name="Nielsen M.R."/>
            <person name="Sondergaard T.E."/>
            <person name="Sorensen J.L."/>
            <person name="Fitzpatrick D.A."/>
            <person name="Frisvad J.C."/>
            <person name="Nielsen K.L."/>
        </authorList>
    </citation>
    <scope>NUCLEOTIDE SEQUENCE</scope>
    <source>
        <strain evidence="1">IBT 21472</strain>
    </source>
</reference>
<dbReference type="InterPro" id="IPR000182">
    <property type="entry name" value="GNAT_dom"/>
</dbReference>
<evidence type="ECO:0000313" key="1">
    <source>
        <dbReference type="EMBL" id="KAJ5315803.1"/>
    </source>
</evidence>
<protein>
    <submittedName>
        <fullName evidence="1">Acyl-CoA N-acyltransferase</fullName>
    </submittedName>
</protein>